<proteinExistence type="predicted"/>
<protein>
    <submittedName>
        <fullName evidence="7">NADH:flavin oxidoreductase/NADH oxidase</fullName>
    </submittedName>
</protein>
<evidence type="ECO:0000256" key="3">
    <source>
        <dbReference type="ARBA" id="ARBA00022643"/>
    </source>
</evidence>
<evidence type="ECO:0000256" key="5">
    <source>
        <dbReference type="ARBA" id="ARBA00023002"/>
    </source>
</evidence>
<dbReference type="InterPro" id="IPR044152">
    <property type="entry name" value="YqjM-like"/>
</dbReference>
<dbReference type="EMBL" id="JAAVJD010000133">
    <property type="protein sequence ID" value="NJQ07128.1"/>
    <property type="molecule type" value="Genomic_DNA"/>
</dbReference>
<keyword evidence="5" id="KW-0560">Oxidoreductase</keyword>
<dbReference type="AlphaFoldDB" id="A0A7X6D2S0"/>
<dbReference type="InterPro" id="IPR001155">
    <property type="entry name" value="OxRdtase_FMN_N"/>
</dbReference>
<comment type="caution">
    <text evidence="7">The sequence shown here is derived from an EMBL/GenBank/DDBJ whole genome shotgun (WGS) entry which is preliminary data.</text>
</comment>
<keyword evidence="2" id="KW-0285">Flavoprotein</keyword>
<name>A0A7X6D2S0_9ACTN</name>
<comment type="cofactor">
    <cofactor evidence="1">
        <name>FMN</name>
        <dbReference type="ChEBI" id="CHEBI:58210"/>
    </cofactor>
</comment>
<dbReference type="RefSeq" id="WP_167971866.1">
    <property type="nucleotide sequence ID" value="NZ_BHZG01000359.1"/>
</dbReference>
<dbReference type="GO" id="GO:0003959">
    <property type="term" value="F:NADPH dehydrogenase activity"/>
    <property type="evidence" value="ECO:0007669"/>
    <property type="project" value="InterPro"/>
</dbReference>
<gene>
    <name evidence="7" type="ORF">HCN56_16440</name>
</gene>
<dbReference type="PANTHER" id="PTHR43303">
    <property type="entry name" value="NADPH DEHYDROGENASE C23G7.10C-RELATED"/>
    <property type="match status" value="1"/>
</dbReference>
<keyword evidence="3" id="KW-0288">FMN</keyword>
<feature type="domain" description="NADH:flavin oxidoreductase/NADH oxidase N-terminal" evidence="6">
    <location>
        <begin position="3"/>
        <end position="348"/>
    </location>
</feature>
<evidence type="ECO:0000256" key="2">
    <source>
        <dbReference type="ARBA" id="ARBA00022630"/>
    </source>
</evidence>
<dbReference type="CDD" id="cd02932">
    <property type="entry name" value="OYE_YqiM_FMN"/>
    <property type="match status" value="1"/>
</dbReference>
<dbReference type="PANTHER" id="PTHR43303:SF4">
    <property type="entry name" value="NADPH DEHYDROGENASE C23G7.10C-RELATED"/>
    <property type="match status" value="1"/>
</dbReference>
<dbReference type="GO" id="GO:0010181">
    <property type="term" value="F:FMN binding"/>
    <property type="evidence" value="ECO:0007669"/>
    <property type="project" value="InterPro"/>
</dbReference>
<dbReference type="SUPFAM" id="SSF51395">
    <property type="entry name" value="FMN-linked oxidoreductases"/>
    <property type="match status" value="1"/>
</dbReference>
<evidence type="ECO:0000313" key="7">
    <source>
        <dbReference type="EMBL" id="NJQ07128.1"/>
    </source>
</evidence>
<dbReference type="Gene3D" id="3.20.20.70">
    <property type="entry name" value="Aldolase class I"/>
    <property type="match status" value="1"/>
</dbReference>
<accession>A0A7X6D2S0</accession>
<evidence type="ECO:0000256" key="1">
    <source>
        <dbReference type="ARBA" id="ARBA00001917"/>
    </source>
</evidence>
<dbReference type="Pfam" id="PF00724">
    <property type="entry name" value="Oxidored_FMN"/>
    <property type="match status" value="1"/>
</dbReference>
<reference evidence="7 8" key="1">
    <citation type="submission" date="2020-03" db="EMBL/GenBank/DDBJ databases">
        <title>Draft genome of Streptomyces sp. ventii, isolated from the Axial Seamount in the Pacific Ocean, and resequencing of the two type strains Streptomyces lonarensis strain NCL 716 and Streptomyces bohaiensis strain 11A07.</title>
        <authorList>
            <person name="Loughran R.M."/>
            <person name="Pfannmuller K.M."/>
            <person name="Wasson B.J."/>
            <person name="Deadmond M.C."/>
            <person name="Paddock B.E."/>
            <person name="Koyack M.J."/>
            <person name="Gallegos D.A."/>
            <person name="Mitchell E.A."/>
            <person name="Ushijima B."/>
            <person name="Saw J.H."/>
            <person name="Mcphail K.L."/>
            <person name="Videau P."/>
        </authorList>
    </citation>
    <scope>NUCLEOTIDE SEQUENCE [LARGE SCALE GENOMIC DNA]</scope>
    <source>
        <strain evidence="7 8">NCL716</strain>
    </source>
</reference>
<organism evidence="7 8">
    <name type="scientific">Streptomyces lonarensis</name>
    <dbReference type="NCBI Taxonomy" id="700599"/>
    <lineage>
        <taxon>Bacteria</taxon>
        <taxon>Bacillati</taxon>
        <taxon>Actinomycetota</taxon>
        <taxon>Actinomycetes</taxon>
        <taxon>Kitasatosporales</taxon>
        <taxon>Streptomycetaceae</taxon>
        <taxon>Streptomyces</taxon>
    </lineage>
</organism>
<keyword evidence="8" id="KW-1185">Reference proteome</keyword>
<dbReference type="InterPro" id="IPR013785">
    <property type="entry name" value="Aldolase_TIM"/>
</dbReference>
<sequence>MSSLFTPLTLRSLRIPNRVWMSPMCMYSAAADGPDIGAPTAFHQTHLASRAAGGAGLVMAEATGVRPDGRISPWDLGLWNDRQQQAFRPVTDAIRAHGSVPAIQLAHAGRKAGTDKAWRGGGPLTAAEGGWEPVGPSPVAFDGLAVPHELTVAEISGLVEDFAAAAERALAAGFEVVEVHGAHGYLINSFLSPAGNHRTDGYGGDFAGRARFALEVVDAVRAVWPDDLPVFFRTSATDWLAENPADDREGWTGQDTVRLAKELRAHGVDLLDVSSGGMVRDARIPVGPGYQVPYADRARNEGGIATAAVGAVTEAAQAEAIVSEGRADAVFLGRELLRNPYWPHHAATALGAAADWPEQYGYAVA</sequence>
<evidence type="ECO:0000256" key="4">
    <source>
        <dbReference type="ARBA" id="ARBA00022857"/>
    </source>
</evidence>
<evidence type="ECO:0000313" key="8">
    <source>
        <dbReference type="Proteomes" id="UP000578686"/>
    </source>
</evidence>
<dbReference type="Proteomes" id="UP000578686">
    <property type="component" value="Unassembled WGS sequence"/>
</dbReference>
<dbReference type="GO" id="GO:0050661">
    <property type="term" value="F:NADP binding"/>
    <property type="evidence" value="ECO:0007669"/>
    <property type="project" value="InterPro"/>
</dbReference>
<evidence type="ECO:0000259" key="6">
    <source>
        <dbReference type="Pfam" id="PF00724"/>
    </source>
</evidence>
<keyword evidence="4" id="KW-0521">NADP</keyword>